<dbReference type="AlphaFoldDB" id="A0A0M4MCW5"/>
<evidence type="ECO:0008006" key="8">
    <source>
        <dbReference type="Google" id="ProtNLM"/>
    </source>
</evidence>
<evidence type="ECO:0000256" key="3">
    <source>
        <dbReference type="SAM" id="Phobius"/>
    </source>
</evidence>
<dbReference type="EMBL" id="LR584267">
    <property type="protein sequence ID" value="VHO01627.1"/>
    <property type="molecule type" value="Genomic_DNA"/>
</dbReference>
<proteinExistence type="predicted"/>
<keyword evidence="3" id="KW-1133">Transmembrane helix</keyword>
<evidence type="ECO:0000256" key="2">
    <source>
        <dbReference type="SAM" id="MobiDB-lite"/>
    </source>
</evidence>
<name>A0A0M4MCW5_9ACTN</name>
<dbReference type="Proteomes" id="UP000068137">
    <property type="component" value="Chromosome"/>
</dbReference>
<dbReference type="RefSeq" id="WP_053962515.1">
    <property type="nucleotide sequence ID" value="NZ_CAJPTR010000020.1"/>
</dbReference>
<keyword evidence="1" id="KW-0175">Coiled coil</keyword>
<reference evidence="5 7" key="3">
    <citation type="submission" date="2019-04" db="EMBL/GenBank/DDBJ databases">
        <authorList>
            <person name="Seth-Smith MB H."/>
            <person name="Seth-Smith H."/>
        </authorList>
    </citation>
    <scope>NUCLEOTIDE SEQUENCE [LARGE SCALE GENOMIC DNA]</scope>
    <source>
        <strain evidence="5">USB-603019</strain>
    </source>
</reference>
<reference evidence="4 6" key="1">
    <citation type="journal article" date="2015" name="Genome Announc.">
        <title>Complete Genome Sequences for Two Strains of a Novel Fastidious, Partially Acid-Fast, Gram-Positive Corynebacterineae Bacterium, Derived from Human Clinical Samples.</title>
        <authorList>
            <person name="Nicholson A.C."/>
            <person name="Bell M."/>
            <person name="Humrighouse B.W."/>
            <person name="McQuiston J.R."/>
        </authorList>
    </citation>
    <scope>NUCLEOTIDE SEQUENCE [LARGE SCALE GENOMIC DNA]</scope>
    <source>
        <strain evidence="4 6">X1698</strain>
    </source>
</reference>
<organism evidence="4 6">
    <name type="scientific">Lawsonella clevelandensis</name>
    <dbReference type="NCBI Taxonomy" id="1528099"/>
    <lineage>
        <taxon>Bacteria</taxon>
        <taxon>Bacillati</taxon>
        <taxon>Actinomycetota</taxon>
        <taxon>Actinomycetes</taxon>
        <taxon>Mycobacteriales</taxon>
        <taxon>Lawsonellaceae</taxon>
        <taxon>Lawsonella</taxon>
    </lineage>
</organism>
<evidence type="ECO:0000313" key="4">
    <source>
        <dbReference type="EMBL" id="ALE19433.1"/>
    </source>
</evidence>
<feature type="region of interest" description="Disordered" evidence="2">
    <location>
        <begin position="206"/>
        <end position="232"/>
    </location>
</feature>
<evidence type="ECO:0000256" key="1">
    <source>
        <dbReference type="SAM" id="Coils"/>
    </source>
</evidence>
<feature type="coiled-coil region" evidence="1">
    <location>
        <begin position="119"/>
        <end position="146"/>
    </location>
</feature>
<sequence length="232" mass="25283">MIETSARPRSRTQRIDSHPRHRTASAQRAIDRRNRRLARTMQVSTGAAVRNGGANSVASSATRGRSRASIQVSMNQHSTVRRLRISKLSFVAAVLIVLFIGVGVSLVLSSYVASQSESVVALQHTNKELKERDAQLTKQLQESMSAAQLAEKAAAMGMVPSGDVATLHKVRNNVQVLGTPKAATGQSMHNINPPLPQRVELKVEEASEPPIEKVKFEKRRPTAPTERVAASR</sequence>
<gene>
    <name evidence="4" type="ORF">AL705_07745</name>
    <name evidence="5" type="ORF">LC603019_01558</name>
</gene>
<reference evidence="4" key="2">
    <citation type="journal article" date="2016" name="Int. J. Syst. Evol. Microbiol.">
        <title>Lawsonella clevelandensis gen. nov., sp. nov., a new member of the suborder Corynebacterineae isolated from human abscesses.</title>
        <authorList>
            <person name="Bell M.E."/>
            <person name="Bernard K.A."/>
            <person name="Harrington S.M."/>
            <person name="Patel N.B."/>
            <person name="Tucker T.A."/>
            <person name="Metcalfe M.G."/>
            <person name="McQuiston J.R."/>
        </authorList>
    </citation>
    <scope>NUCLEOTIDE SEQUENCE</scope>
    <source>
        <strain evidence="4">X1698</strain>
    </source>
</reference>
<evidence type="ECO:0000313" key="7">
    <source>
        <dbReference type="Proteomes" id="UP000324288"/>
    </source>
</evidence>
<dbReference type="Proteomes" id="UP000324288">
    <property type="component" value="Chromosome"/>
</dbReference>
<protein>
    <recommendedName>
        <fullName evidence="8">Cell division protein FtsL</fullName>
    </recommendedName>
</protein>
<dbReference type="KEGG" id="cbq:AL705_07745"/>
<dbReference type="EMBL" id="CP012390">
    <property type="protein sequence ID" value="ALE19433.1"/>
    <property type="molecule type" value="Genomic_DNA"/>
</dbReference>
<accession>A0A0M4MCW5</accession>
<dbReference type="GeneID" id="84895433"/>
<evidence type="ECO:0000313" key="6">
    <source>
        <dbReference type="Proteomes" id="UP000068137"/>
    </source>
</evidence>
<feature type="region of interest" description="Disordered" evidence="2">
    <location>
        <begin position="1"/>
        <end position="28"/>
    </location>
</feature>
<feature type="transmembrane region" description="Helical" evidence="3">
    <location>
        <begin position="90"/>
        <end position="113"/>
    </location>
</feature>
<evidence type="ECO:0000313" key="5">
    <source>
        <dbReference type="EMBL" id="VHO01627.1"/>
    </source>
</evidence>
<feature type="compositionally biased region" description="Basic and acidic residues" evidence="2">
    <location>
        <begin position="206"/>
        <end position="215"/>
    </location>
</feature>
<keyword evidence="3" id="KW-0472">Membrane</keyword>
<dbReference type="STRING" id="1528099.AL705_07745"/>
<keyword evidence="7" id="KW-1185">Reference proteome</keyword>
<keyword evidence="3" id="KW-0812">Transmembrane</keyword>